<dbReference type="Gramene" id="PRQ37401">
    <property type="protein sequence ID" value="PRQ37401"/>
    <property type="gene ID" value="RchiOBHm_Chr4g0402191"/>
</dbReference>
<organism evidence="1 2">
    <name type="scientific">Rosa chinensis</name>
    <name type="common">China rose</name>
    <dbReference type="NCBI Taxonomy" id="74649"/>
    <lineage>
        <taxon>Eukaryota</taxon>
        <taxon>Viridiplantae</taxon>
        <taxon>Streptophyta</taxon>
        <taxon>Embryophyta</taxon>
        <taxon>Tracheophyta</taxon>
        <taxon>Spermatophyta</taxon>
        <taxon>Magnoliopsida</taxon>
        <taxon>eudicotyledons</taxon>
        <taxon>Gunneridae</taxon>
        <taxon>Pentapetalae</taxon>
        <taxon>rosids</taxon>
        <taxon>fabids</taxon>
        <taxon>Rosales</taxon>
        <taxon>Rosaceae</taxon>
        <taxon>Rosoideae</taxon>
        <taxon>Rosoideae incertae sedis</taxon>
        <taxon>Rosa</taxon>
    </lineage>
</organism>
<name>A0A2P6QT89_ROSCH</name>
<evidence type="ECO:0000313" key="1">
    <source>
        <dbReference type="EMBL" id="PRQ37401.1"/>
    </source>
</evidence>
<keyword evidence="2" id="KW-1185">Reference proteome</keyword>
<dbReference type="Proteomes" id="UP000238479">
    <property type="component" value="Chromosome 4"/>
</dbReference>
<proteinExistence type="predicted"/>
<dbReference type="EMBL" id="PDCK01000042">
    <property type="protein sequence ID" value="PRQ37401.1"/>
    <property type="molecule type" value="Genomic_DNA"/>
</dbReference>
<accession>A0A2P6QT89</accession>
<comment type="caution">
    <text evidence="1">The sequence shown here is derived from an EMBL/GenBank/DDBJ whole genome shotgun (WGS) entry which is preliminary data.</text>
</comment>
<reference evidence="1 2" key="1">
    <citation type="journal article" date="2018" name="Nat. Genet.">
        <title>The Rosa genome provides new insights in the design of modern roses.</title>
        <authorList>
            <person name="Bendahmane M."/>
        </authorList>
    </citation>
    <scope>NUCLEOTIDE SEQUENCE [LARGE SCALE GENOMIC DNA]</scope>
    <source>
        <strain evidence="2">cv. Old Blush</strain>
    </source>
</reference>
<sequence>MNASTWNKCTLERRNNLRKNGLHPIDDCFSNQLIENIAQTNRSIIRQLLWVLYLWDQSYQSMIDLCNGSPLI</sequence>
<evidence type="ECO:0000313" key="2">
    <source>
        <dbReference type="Proteomes" id="UP000238479"/>
    </source>
</evidence>
<gene>
    <name evidence="1" type="ORF">RchiOBHm_Chr4g0402191</name>
</gene>
<protein>
    <submittedName>
        <fullName evidence="1">Uncharacterized protein</fullName>
    </submittedName>
</protein>
<dbReference type="AlphaFoldDB" id="A0A2P6QT89"/>